<dbReference type="SUPFAM" id="SSF55120">
    <property type="entry name" value="Pseudouridine synthase"/>
    <property type="match status" value="1"/>
</dbReference>
<dbReference type="Gene3D" id="3.30.70.580">
    <property type="entry name" value="Pseudouridine synthase I, catalytic domain, N-terminal subdomain"/>
    <property type="match status" value="1"/>
</dbReference>
<gene>
    <name evidence="3" type="ORF">SCF082_LOCUS33170</name>
</gene>
<dbReference type="InterPro" id="IPR001406">
    <property type="entry name" value="PsdUridine_synth_TruA"/>
</dbReference>
<dbReference type="InterPro" id="IPR021109">
    <property type="entry name" value="Peptidase_aspartic_dom_sf"/>
</dbReference>
<comment type="caution">
    <text evidence="3">The sequence shown here is derived from an EMBL/GenBank/DDBJ whole genome shotgun (WGS) entry which is preliminary data.</text>
</comment>
<sequence>MAIVVGFIGTRYRGLMINPEVEDTAAKKSVEEMIRTALVKAKIVSELNSQRLEQKVNWSRSSRTDAGVSALRLVISARFCLNLESLDASGFSQGDKGSGDGRGYDDYATFYKFSSVPCAGSSGDRTCGGDYSVDAFTYQYTYVPGVGGGQTPMDGSGAAVGVGAHGIGTPKDTTGAVEDMAHVEIMVNLRAGLDGLIVATGFKPFEGGTRLRISRSLARQRMRSLGWEMQPDFERIPESVLHTSAYLDLIIEVINNKAGVREDDEKRRVFRAAISDQNRHREETLAQFAMRRQKEFSQATAFGIVIPDSFKATMLKEGANLSEQNQQNLCALLAGQDDDPNAVARALSRLDVRSDRMAGFVENTQSNLESYMSTNDDLEDPEEDSLDEDDIIHELEPLDLTEDQVAEVFAVLEQKKRRPRTWKENKDFKAEMKKDRTSFTKGDDRPRAGRRFEAHGKPRRGPFNCEQLKKISRCKLCSSRAKDAAGFFKAAEAGLFIGLETMCNARQTIRQVLPSPKELCEQWSFLTLSSGDAILDIGATQDLVGETALLSMAHHLRSLDLQFIEVDTHVLTPAGIGGAAQVTRVVLVPISLGGFPGVLEFTVLEGGIPPLLSVGFLEFLEAVIDLPHDRVEQQQVPEERWNGLMTALMNKLESNRVAYKKLVEAELKTKSLASNRKKYVEAVSQAPGRCLHPKEQVASRANQYASWTACLQCGARLSYASKTRSRAAAASSSTRASTRTSAAAATSKAAVTSGRQTTGYGVPEPLMASASSEATQIVGEAMSMLQVQNSQLATALTQINHSLQQLAHGQSQMITMANPGPLPANSNLNPQTQGIMPTEMQVDMMSDHWSATEVDWSHLPSPKSNLTDVEETTEGDFSNNPNSWQGVVS</sequence>
<dbReference type="Proteomes" id="UP001642464">
    <property type="component" value="Unassembled WGS sequence"/>
</dbReference>
<dbReference type="InterPro" id="IPR020103">
    <property type="entry name" value="PsdUridine_synth_cat_dom_sf"/>
</dbReference>
<feature type="compositionally biased region" description="Polar residues" evidence="2">
    <location>
        <begin position="875"/>
        <end position="889"/>
    </location>
</feature>
<dbReference type="PANTHER" id="PTHR11142:SF4">
    <property type="entry name" value="PSEUDOURIDYLATE SYNTHASE 1 HOMOLOG"/>
    <property type="match status" value="1"/>
</dbReference>
<dbReference type="EMBL" id="CAXAMM010029291">
    <property type="protein sequence ID" value="CAK9064430.1"/>
    <property type="molecule type" value="Genomic_DNA"/>
</dbReference>
<feature type="region of interest" description="Disordered" evidence="2">
    <location>
        <begin position="855"/>
        <end position="889"/>
    </location>
</feature>
<organism evidence="3 4">
    <name type="scientific">Durusdinium trenchii</name>
    <dbReference type="NCBI Taxonomy" id="1381693"/>
    <lineage>
        <taxon>Eukaryota</taxon>
        <taxon>Sar</taxon>
        <taxon>Alveolata</taxon>
        <taxon>Dinophyceae</taxon>
        <taxon>Suessiales</taxon>
        <taxon>Symbiodiniaceae</taxon>
        <taxon>Durusdinium</taxon>
    </lineage>
</organism>
<dbReference type="Gene3D" id="2.40.70.10">
    <property type="entry name" value="Acid Proteases"/>
    <property type="match status" value="1"/>
</dbReference>
<keyword evidence="1" id="KW-0413">Isomerase</keyword>
<name>A0ABP0NPQ6_9DINO</name>
<protein>
    <submittedName>
        <fullName evidence="3">CCHC-type domain-containing protein</fullName>
    </submittedName>
</protein>
<accession>A0ABP0NPQ6</accession>
<feature type="compositionally biased region" description="Low complexity" evidence="2">
    <location>
        <begin position="728"/>
        <end position="750"/>
    </location>
</feature>
<reference evidence="3 4" key="1">
    <citation type="submission" date="2024-02" db="EMBL/GenBank/DDBJ databases">
        <authorList>
            <person name="Chen Y."/>
            <person name="Shah S."/>
            <person name="Dougan E. K."/>
            <person name="Thang M."/>
            <person name="Chan C."/>
        </authorList>
    </citation>
    <scope>NUCLEOTIDE SEQUENCE [LARGE SCALE GENOMIC DNA]</scope>
</reference>
<evidence type="ECO:0000256" key="2">
    <source>
        <dbReference type="SAM" id="MobiDB-lite"/>
    </source>
</evidence>
<feature type="region of interest" description="Disordered" evidence="2">
    <location>
        <begin position="728"/>
        <end position="765"/>
    </location>
</feature>
<evidence type="ECO:0000313" key="3">
    <source>
        <dbReference type="EMBL" id="CAK9064430.1"/>
    </source>
</evidence>
<dbReference type="PANTHER" id="PTHR11142">
    <property type="entry name" value="PSEUDOURIDYLATE SYNTHASE"/>
    <property type="match status" value="1"/>
</dbReference>
<dbReference type="InterPro" id="IPR020094">
    <property type="entry name" value="TruA/RsuA/RluB/E/F_N"/>
</dbReference>
<proteinExistence type="predicted"/>
<evidence type="ECO:0000313" key="4">
    <source>
        <dbReference type="Proteomes" id="UP001642464"/>
    </source>
</evidence>
<keyword evidence="4" id="KW-1185">Reference proteome</keyword>
<feature type="region of interest" description="Disordered" evidence="2">
    <location>
        <begin position="434"/>
        <end position="456"/>
    </location>
</feature>
<evidence type="ECO:0000256" key="1">
    <source>
        <dbReference type="ARBA" id="ARBA00023235"/>
    </source>
</evidence>